<dbReference type="AlphaFoldDB" id="A0A5J4Z7J4"/>
<organism evidence="2 3">
    <name type="scientific">Porphyridium purpureum</name>
    <name type="common">Red alga</name>
    <name type="synonym">Porphyridium cruentum</name>
    <dbReference type="NCBI Taxonomy" id="35688"/>
    <lineage>
        <taxon>Eukaryota</taxon>
        <taxon>Rhodophyta</taxon>
        <taxon>Bangiophyceae</taxon>
        <taxon>Porphyridiales</taxon>
        <taxon>Porphyridiaceae</taxon>
        <taxon>Porphyridium</taxon>
    </lineage>
</organism>
<reference evidence="3" key="1">
    <citation type="journal article" date="2019" name="Nat. Commun.">
        <title>Expansion of phycobilisome linker gene families in mesophilic red algae.</title>
        <authorList>
            <person name="Lee J."/>
            <person name="Kim D."/>
            <person name="Bhattacharya D."/>
            <person name="Yoon H.S."/>
        </authorList>
    </citation>
    <scope>NUCLEOTIDE SEQUENCE [LARGE SCALE GENOMIC DNA]</scope>
    <source>
        <strain evidence="3">CCMP 1328</strain>
    </source>
</reference>
<protein>
    <submittedName>
        <fullName evidence="2">Uncharacterized protein</fullName>
    </submittedName>
</protein>
<evidence type="ECO:0000313" key="2">
    <source>
        <dbReference type="EMBL" id="KAA8498964.1"/>
    </source>
</evidence>
<dbReference type="Proteomes" id="UP000324585">
    <property type="component" value="Unassembled WGS sequence"/>
</dbReference>
<comment type="caution">
    <text evidence="2">The sequence shown here is derived from an EMBL/GenBank/DDBJ whole genome shotgun (WGS) entry which is preliminary data.</text>
</comment>
<name>A0A5J4Z7J4_PORPP</name>
<feature type="region of interest" description="Disordered" evidence="1">
    <location>
        <begin position="39"/>
        <end position="67"/>
    </location>
</feature>
<feature type="compositionally biased region" description="Polar residues" evidence="1">
    <location>
        <begin position="132"/>
        <end position="141"/>
    </location>
</feature>
<accession>A0A5J4Z7J4</accession>
<proteinExistence type="predicted"/>
<dbReference type="EMBL" id="VRMN01000001">
    <property type="protein sequence ID" value="KAA8498964.1"/>
    <property type="molecule type" value="Genomic_DNA"/>
</dbReference>
<keyword evidence="3" id="KW-1185">Reference proteome</keyword>
<evidence type="ECO:0000256" key="1">
    <source>
        <dbReference type="SAM" id="MobiDB-lite"/>
    </source>
</evidence>
<evidence type="ECO:0000313" key="3">
    <source>
        <dbReference type="Proteomes" id="UP000324585"/>
    </source>
</evidence>
<feature type="region of interest" description="Disordered" evidence="1">
    <location>
        <begin position="118"/>
        <end position="155"/>
    </location>
</feature>
<feature type="compositionally biased region" description="Basic and acidic residues" evidence="1">
    <location>
        <begin position="42"/>
        <end position="51"/>
    </location>
</feature>
<sequence length="155" mass="17125">MMSFRPREVTATFEIMDFGSDDLGALLLSAASNSKVLSCAEDTSRRPDRASSDSSLPPSYESTVEMSFGQQRELARTRVCFTSLEAKFGCWDSTDGLRTPRRLPKFQPVLTTILEVDNEDDEEEPGAVTENHAVSVSQSQPRCEEPSGAIHRTMS</sequence>
<gene>
    <name evidence="2" type="ORF">FVE85_6549</name>
</gene>